<dbReference type="PANTHER" id="PTHR34157:SF2">
    <property type="entry name" value="TUZIN"/>
    <property type="match status" value="1"/>
</dbReference>
<keyword evidence="1" id="KW-0106">Calcium</keyword>
<dbReference type="Gene3D" id="1.20.58.2190">
    <property type="match status" value="3"/>
</dbReference>
<feature type="compositionally biased region" description="Basic and acidic residues" evidence="2">
    <location>
        <begin position="1510"/>
        <end position="1519"/>
    </location>
</feature>
<dbReference type="Pfam" id="PF09409">
    <property type="entry name" value="PUB"/>
    <property type="match status" value="1"/>
</dbReference>
<protein>
    <recommendedName>
        <fullName evidence="3">EF-hand domain-containing protein</fullName>
    </recommendedName>
</protein>
<evidence type="ECO:0000313" key="5">
    <source>
        <dbReference type="Proteomes" id="UP001146120"/>
    </source>
</evidence>
<feature type="region of interest" description="Disordered" evidence="2">
    <location>
        <begin position="1158"/>
        <end position="1178"/>
    </location>
</feature>
<dbReference type="SUPFAM" id="SSF47473">
    <property type="entry name" value="EF-hand"/>
    <property type="match status" value="2"/>
</dbReference>
<reference evidence="4" key="2">
    <citation type="journal article" date="2023" name="Microbiol Resour">
        <title>Decontamination and Annotation of the Draft Genome Sequence of the Oomycete Lagenidium giganteum ARSEF 373.</title>
        <authorList>
            <person name="Morgan W.R."/>
            <person name="Tartar A."/>
        </authorList>
    </citation>
    <scope>NUCLEOTIDE SEQUENCE</scope>
    <source>
        <strain evidence="4">ARSEF 373</strain>
    </source>
</reference>
<sequence>MTLKAGMVVTIVGTGEVGVLMQVRESSQTCVIKLNNGTLKKSVPLDDVEEASDKKAPNEIKSPIRLQADTTTAFALPSKAGAYEVGQDVLARFKRSTKYFPGKITKARANGTYDIEYEDGDVETSVDPSMIMPALAKPKSPKKQVAATWEVGDAVQARYKGGKKLYSGKVTKAHADGTYDIKYEDGDVETRVHPSLIEAIEDVGHKQKSKGLVVGAAVQARYKGGKKLYRGNIQKVHSDGTYDVKYEDGDVETRVEAAMIELVEEAEATESPKKTKNKAFKVGESVQARYHGGKRIYSGKITRAHADGTYDIKYDDGEVESRIDAALIEGSASPSAANDKSKRVYEVGDVVQARYKGGKKLYKGKITRVHSDGSYDIKYEDGDVETRVDQEMIASSDSDGATSPKHDTMLQVGDAVQAPFKGGKKLYSGTIAKRHSDNTYDVRFDDGDTETRVPFALIVRSEPVSKPPKSKTKKTPSVGTVVQARYKGGKKLYKGKITRARLDGTFDIQYEDGDVEQRVGADMIVLPDDGSDDEADGGGKQTAASPKKTKKKHLDVGDPVQAHYKGGKKLYGGKIMRVHSDGTYDVKYDDGDVETRVPLDMIEVSEDASDTEAAKKKGKKRKLEVGLAVQARYKAMIDASDDEEEATSTSKPSKPKSLAVGDAVQAKYKGGKKLYSGKITRVHADGTYDIKYEDGDVETRVSKANIVAPEDAAAPSGSPTKSQQRRVLAVGDIVQARYKGGKKLYKGEIKRVRSDGTYDIEYEDGDVETRVDPAMITADDNVGQDSDMEASSKKRISAGDAVQARYKGGKKLYHGKVLRVHSDGTLDIQYEDGDVERRVDPAMVVDNSAKSESKRSPTVGETVQARYKGGKKLYPGKVIRAHSDGTFDIQYEDGDVEKRVKASNIVVAGDNDGDNGATSPKKTKRLEVGTVVHARYKGGKKLYRGKVTRAHSDGTYDIKYENGDVETHVGADMIDSDDLKPAATSPKSNGKPKPPSVGTVVQARYKGGKKLYKGKITRARLDGTFDIQYEDGDVEQRVGADMIVLPDDGSDDEADGGGKQTAASPKKTKKKHLDVGDPVQAHYKGGKKLYGGKIMRVHSDGTYDVKYDDGDVETRVPLDMIEVSEDASDTEAAKKKGKKRKLEVGLAVQARYKAMIDASDDEEEATSTSKPSKPKSLAVGDAVQAKYKGGKKLYSGKITRVHADGTYDIKYEDGDVETRVSKANIVAPEDAAAPSGSPTKSQQRRVLAVGDIVQARYKGGKKLYKGEIKRVRSDGTYDIEYEDGDVETRVDPAMITADDNVGQDSDMEASSKKRISAGDAVQARYKGGKKLYHGKVLRVHSDGTLDIQYEDGDVERRVDPAMVVDNSAKSESKRSPTVGETVQARYKGGKKLYPGKVIRAHSDGTFDIQYEDGDVEKRVEALMIVGQKETESEEKGTGSSAAEKKSAKKRSISVGDTVQARYKGGKKLYRGEVIKVHSDNSYDIRYDDGDIEKRVESTMIAEPVDSDAESEAKTGDKAAKKQKKLSVGRTVQVRLKGGKKLYSAKVVKVHSDGTYAVEFDDGDIEKRVGADMIIDDDESDSEEDAKPQAPDNAESKDHSGAKKPHAVGSIVQVNRDGGKSRSRGKITRVRADDTFDIRYDDGETEKRIPRKLIHADRESDNDSDNEAKFSSPKHTKTKSLAVESVVQARYKGGKTHYRGKIVRVRSDGSYDIRFDDGDVEEGVNPTFVVVASSDDATRDKSELVGWSGELQPVAFVAAVMFSQDMILRFKDAFESFVEENDYLIPTARLESFVAKVTEHPTKLRSAISSLQKRAASVSLAEVFAVCGFLIDELASVPTIQNAVAKLRIRLDAGEVRRVITLVRNVCLKVLRFPNNSDYWRLRADSPAFLAKLGRVEGATALLEACGFSEYNHVYYELRGVRTSSGKRISALSKHTLDQLRENCALLESELSSMDGVDSVLSVITRISKEREAEVPLSIEECRHVLRNVLTYVENILKNPKDSRCWRIREANKVYQRQVGYLPFATDLMDCIGFERVSTSQGFVLALKGTWVAGPDAKDKTASLSNFSFSRISERSEWFLWRRKQEIETLLEDDMSYLAELLPTSSVWASSLKPRQSDRNATMITRMYPYGRNVMDLFSKTSVQRAQLDMIRMVFAEMDCDKKEFLDGDDFHRSVPNNDLPVWAKFDAYDIDHDGKIDFTDFVAAFGPCLDHSFDVGNAIDIVPFEKMSLCERVSAHIGQLRLRTGITEALYVLERIAQQGCQLITNANKTDLWKIKAKSELGQQLHKHHAAKELLLLFGFREVDMSTNQQLGSEKEFVLRTQSVRFNTSKDHPSMPQSLDNATAWIKLTELAVLCVNNVLTHPQSERYRVLTTSSHAFTSIAGSVRGGVELLLSIGFRETDRGALALPFDTVIEQLKARKLELEAGLWLLRAQDFQVADELDGADIAAVHSAQKNEQSHSHHSTIRAESLHLSLGLATQAGADTIMVKRSNALERGCVIRIGSECNDLVEERTVVNVKDSHTLPNLAAVELDSQLSYFHPVKELAFIKSILPSNVTRSLHMADLRFGRFDNENYLVGYEELIDMLRLREIIHEPPSKTCVNDPMQLAVLKQAFQHLQSQPSNGWKTVHLKSLITSAKTTLQQQMAVSRLNDADQAISDDNMLEKMQTVVKKIEVTWPEIEYVLRTKNPFTSVISIPVQSFSDAHATLNDAALEIGLLNQHTAFRMVPVEESSKQGVFQVILQRASIARVGFFVCAYVQDGIFSDRSMNEIVAAFRSQQLMLKPKSAFEKFAQVYQENVDMQLLMFFTKDDGDGYQRSGIDDCMQSREIQPPLVLGTLLTPVQSANPEGKLSFWSIQRAQVEIGKRASCSANDAPAPSSEDIKQCVAWQSSTLLDAARVQMMRCGVDEDLEATIATEERFQIIRNVKAEMFRLVGSSTSQPEIANALLVLLQQFCLNGSRNRFICKTIDPFFRRIFDGCAKMTDTCSETSNSKLVPQDEFVASLQMNQERNVFYREWIAHVISLLNATTRRPDLAVAWKDVALVLRQINISFLRVEECADILVDLGLAGSSENRFPRLPALVHELLDALQCSRVESGVLVALPELVELLIKTNAFSSFFHTQWQALQTITEAAHAQHNDTFTVDNTYALYALCDHLNVSVNDSLSRLGDFQYRLEVHAADRTLKVAAPSINKLRALLKTPLPDIPVPVFTSLTLQTRSKTLRISDCVVFNALGVSGNAQPASNLTVIQSLLLNQPAPWDANILRFHQRIARVRAREYFLPILFSALDSPILLAGRGIDSAVSKATGLVTTSIDGWMSLADVVKHGSAALTTTGWTRLGYGWLYQVLLAMITIQNERFVLEQLRLEDILLSPDARAVRVSVVRGLRSVGEDESHDFVAQTRSYGLVAMRFLELVLAHGDDSHTFEQTLMVDALDDQLAQLHRRSAIQALKGFVQNGLEIQLDEYSSIAEVMAADIPCECMELVRLVKLILMALQPMPRACRLDVLWELVYDSAQIQVPDELTVDLMPHVRVQQALELQVLDPIERLVQLMATPRYQHCEGQRARLRTMSASLASLLAVWNDSIDKHLVSKPDDIGSQAISSVFLERVVAAKVVLKVAHAARALTVCLVHCDGVRACHTIVQQLLASLDHLLKSLNLVSLRAVIQRNWNVVALILQVLTAVGEFVTSQPSDIESDVTMTVPGSMTAVNGLWRLAEASLQRVLKSSDGAVDELCHLQAIMKKYAALPWHAFQARYEVRQSRLLTSHTARPSLLFWWTDSAPVMPRRVKPAIPTRLRSWCTDHSHLSTANRTFDIYFRLMCGIKVPKFRRAVVHEWFAPCFLERKVFAPLILPREPVATTWLIVRFDRLVLSLIHDPDEVVLLGAVSLLDILTRVLRFAPQRATRRPLPAVLVPAESTDARHILGCSAAQQLALQVGSEHVLVAVVCVLRRVVRALKLLGSSGVTERKGDRPHPLVATFWAICAYVVNCLHGGDRLTRCWSRAGLLHLILAHAKSNALTFLKPIDGNAIHELSQRHRHSHSRRGEAPWVAFTSFAPHDVATNASPFRLLMLEIMAVGSGSSVVMMKHLVNTSKFFRKEANLAASASSELLLRPLSLASAVDLCLHKSYGKVSHAFDLAAELESFDGSASEVEQLVKYATSIMELRKAMHPRDPISPLFHRLANKIWRWMKKNWQLAVLHGNASVHGRIVVAALRLLHAIVACESIESDERLSLMRWDDIRFPVGAGEEESAQESPTSCLTLVLNLVSSVVVESPEVTGATSENDQHIAISCVFELFARIAEMVVDRRELHLVVVDERTLDAALRVLRVSCRVDGGHVSYSLHHKWQLWVCLLRCASRHLAAAVVQNNFIGSHVFALLKADRTGGDVDISNENIVERRTEAIMLLESLVDEEHRLEVNNAAPDASVGIHVLREEAAKQALFHRTLPRERSLVSSCVTDRIGGQSASGIIATAVRVTQLLCCLAFDVASNALDPAFQADLESADVPAWVVEFHQRTVARDEDELAAVERRVQLFWKEWSVSSSPKPSTGGSDNVQIKTKDSVRGRARLLDNQRTARVPTRPQPPLATGLAILTSPSSVEVGRTSLNKLLAVLGDEVVNLERAFRTFAVGDDTNVNSAQLEEACLAPALAQLAVQAPVSLARKRSFGFRDFVKIYAQASGLEAAMAAQQQAHPTVPVRWIRASNGKWCCITSDEEAKLRICGEHTETSNAVDTEFAVRTLKNALGTIALAEVRTRVNALVRIDGKVSFDDVCRVFLKLQSDPRAKSALRLTLQGEDATTGERVKKRPAIEAILSPVQTKGTVKEASRAEKAGGAVNSDHVKRQDPMRQSTLDALLRVDVDSANVLSRVPRCVDDAASESMDSTAYAPASAQDESSSSSSDASSSESSQSTLPPRSRKSSAKPKPRRTKSAKATKRVQGSLSSDSSNNSSSDESKSVGAASSSSSQSSSTKRRRRKETQKRITSPRRSKGGGKTTRKPPNSEQKQRKTPRVVGLAQPTSETRLSPSEVLRVVFDRYDVDGDGVISFADLRRALHSGRKRLHVTDVEIQQWIAQKDRQGQGHVTFEDFVCEFQAKAQAQPAKSVAQAPAEGQRKTLMSTKRR</sequence>
<dbReference type="InterPro" id="IPR002999">
    <property type="entry name" value="Tudor"/>
</dbReference>
<dbReference type="InterPro" id="IPR036339">
    <property type="entry name" value="PUB-like_dom_sf"/>
</dbReference>
<evidence type="ECO:0000313" key="4">
    <source>
        <dbReference type="EMBL" id="DAZ98959.1"/>
    </source>
</evidence>
<feature type="region of interest" description="Disordered" evidence="2">
    <location>
        <begin position="526"/>
        <end position="554"/>
    </location>
</feature>
<feature type="region of interest" description="Disordered" evidence="2">
    <location>
        <begin position="976"/>
        <end position="1000"/>
    </location>
</feature>
<feature type="region of interest" description="Disordered" evidence="2">
    <location>
        <begin position="1576"/>
        <end position="1627"/>
    </location>
</feature>
<dbReference type="CDD" id="cd09212">
    <property type="entry name" value="PUB"/>
    <property type="match status" value="3"/>
</dbReference>
<feature type="compositionally biased region" description="Basic residues" evidence="2">
    <location>
        <begin position="4961"/>
        <end position="4987"/>
    </location>
</feature>
<dbReference type="Pfam" id="PF13499">
    <property type="entry name" value="EF-hand_7"/>
    <property type="match status" value="1"/>
</dbReference>
<gene>
    <name evidence="4" type="ORF">N0F65_000491</name>
</gene>
<dbReference type="InterPro" id="IPR002048">
    <property type="entry name" value="EF_hand_dom"/>
</dbReference>
<dbReference type="GO" id="GO:0005509">
    <property type="term" value="F:calcium ion binding"/>
    <property type="evidence" value="ECO:0007669"/>
    <property type="project" value="InterPro"/>
</dbReference>
<evidence type="ECO:0000256" key="2">
    <source>
        <dbReference type="SAM" id="MobiDB-lite"/>
    </source>
</evidence>
<dbReference type="Proteomes" id="UP001146120">
    <property type="component" value="Unassembled WGS sequence"/>
</dbReference>
<feature type="compositionally biased region" description="Low complexity" evidence="2">
    <location>
        <begin position="4931"/>
        <end position="4960"/>
    </location>
</feature>
<feature type="region of interest" description="Disordered" evidence="2">
    <location>
        <begin position="4812"/>
        <end position="4838"/>
    </location>
</feature>
<feature type="region of interest" description="Disordered" evidence="2">
    <location>
        <begin position="4868"/>
        <end position="5013"/>
    </location>
</feature>
<dbReference type="PANTHER" id="PTHR34157">
    <property type="entry name" value="TUZIN"/>
    <property type="match status" value="1"/>
</dbReference>
<comment type="caution">
    <text evidence="4">The sequence shown here is derived from an EMBL/GenBank/DDBJ whole genome shotgun (WGS) entry which is preliminary data.</text>
</comment>
<feature type="region of interest" description="Disordered" evidence="2">
    <location>
        <begin position="1648"/>
        <end position="1676"/>
    </location>
</feature>
<dbReference type="EMBL" id="DAKRPA010000093">
    <property type="protein sequence ID" value="DAZ98959.1"/>
    <property type="molecule type" value="Genomic_DNA"/>
</dbReference>
<feature type="region of interest" description="Disordered" evidence="2">
    <location>
        <begin position="1044"/>
        <end position="1072"/>
    </location>
</feature>
<dbReference type="SUPFAM" id="SSF143503">
    <property type="entry name" value="PUG domain-like"/>
    <property type="match status" value="3"/>
</dbReference>
<dbReference type="InterPro" id="IPR018997">
    <property type="entry name" value="PUB_domain"/>
</dbReference>
<feature type="domain" description="EF-hand" evidence="3">
    <location>
        <begin position="5015"/>
        <end position="5050"/>
    </location>
</feature>
<feature type="region of interest" description="Disordered" evidence="2">
    <location>
        <begin position="639"/>
        <end position="659"/>
    </location>
</feature>
<feature type="compositionally biased region" description="Low complexity" evidence="2">
    <location>
        <begin position="4881"/>
        <end position="4901"/>
    </location>
</feature>
<dbReference type="SMART" id="SM00054">
    <property type="entry name" value="EFh"/>
    <property type="match status" value="4"/>
</dbReference>
<feature type="domain" description="EF-hand" evidence="3">
    <location>
        <begin position="2176"/>
        <end position="2211"/>
    </location>
</feature>
<dbReference type="Pfam" id="PF13202">
    <property type="entry name" value="EF-hand_5"/>
    <property type="match status" value="1"/>
</dbReference>
<dbReference type="Gene3D" id="1.10.238.10">
    <property type="entry name" value="EF-hand"/>
    <property type="match status" value="2"/>
</dbReference>
<feature type="region of interest" description="Disordered" evidence="2">
    <location>
        <begin position="5088"/>
        <end position="5112"/>
    </location>
</feature>
<dbReference type="Gene3D" id="2.30.30.140">
    <property type="match status" value="23"/>
</dbReference>
<feature type="compositionally biased region" description="Low complexity" evidence="2">
    <location>
        <begin position="1166"/>
        <end position="1176"/>
    </location>
</feature>
<dbReference type="InterPro" id="IPR018247">
    <property type="entry name" value="EF_Hand_1_Ca_BS"/>
</dbReference>
<keyword evidence="5" id="KW-1185">Reference proteome</keyword>
<dbReference type="CDD" id="cd04508">
    <property type="entry name" value="Tudor_SF"/>
    <property type="match status" value="13"/>
</dbReference>
<reference evidence="4" key="1">
    <citation type="submission" date="2022-11" db="EMBL/GenBank/DDBJ databases">
        <authorList>
            <person name="Morgan W.R."/>
            <person name="Tartar A."/>
        </authorList>
    </citation>
    <scope>NUCLEOTIDE SEQUENCE</scope>
    <source>
        <strain evidence="4">ARSEF 373</strain>
    </source>
</reference>
<dbReference type="PROSITE" id="PS00018">
    <property type="entry name" value="EF_HAND_1"/>
    <property type="match status" value="2"/>
</dbReference>
<dbReference type="PROSITE" id="PS50222">
    <property type="entry name" value="EF_HAND_2"/>
    <property type="match status" value="2"/>
</dbReference>
<dbReference type="CDD" id="cd00051">
    <property type="entry name" value="EFh"/>
    <property type="match status" value="1"/>
</dbReference>
<feature type="region of interest" description="Disordered" evidence="2">
    <location>
        <begin position="1502"/>
        <end position="1527"/>
    </location>
</feature>
<organism evidence="4 5">
    <name type="scientific">Lagenidium giganteum</name>
    <dbReference type="NCBI Taxonomy" id="4803"/>
    <lineage>
        <taxon>Eukaryota</taxon>
        <taxon>Sar</taxon>
        <taxon>Stramenopiles</taxon>
        <taxon>Oomycota</taxon>
        <taxon>Peronosporomycetes</taxon>
        <taxon>Pythiales</taxon>
        <taxon>Pythiaceae</taxon>
    </lineage>
</organism>
<feature type="compositionally biased region" description="Low complexity" evidence="2">
    <location>
        <begin position="647"/>
        <end position="657"/>
    </location>
</feature>
<evidence type="ECO:0000259" key="3">
    <source>
        <dbReference type="PROSITE" id="PS50222"/>
    </source>
</evidence>
<evidence type="ECO:0000256" key="1">
    <source>
        <dbReference type="ARBA" id="ARBA00022837"/>
    </source>
</evidence>
<accession>A0AAV2Z053</accession>
<feature type="region of interest" description="Disordered" evidence="2">
    <location>
        <begin position="1426"/>
        <end position="1453"/>
    </location>
</feature>
<proteinExistence type="predicted"/>
<feature type="compositionally biased region" description="Basic and acidic residues" evidence="2">
    <location>
        <begin position="4813"/>
        <end position="4822"/>
    </location>
</feature>
<dbReference type="SUPFAM" id="SSF63748">
    <property type="entry name" value="Tudor/PWWP/MBT"/>
    <property type="match status" value="2"/>
</dbReference>
<dbReference type="SMART" id="SM00333">
    <property type="entry name" value="TUDOR"/>
    <property type="match status" value="23"/>
</dbReference>
<feature type="compositionally biased region" description="Basic residues" evidence="2">
    <location>
        <begin position="4906"/>
        <end position="4926"/>
    </location>
</feature>
<dbReference type="SMART" id="SM00580">
    <property type="entry name" value="PUG"/>
    <property type="match status" value="3"/>
</dbReference>
<name>A0AAV2Z053_9STRA</name>
<feature type="compositionally biased region" description="Basic and acidic residues" evidence="2">
    <location>
        <begin position="1648"/>
        <end position="1660"/>
    </location>
</feature>
<dbReference type="InterPro" id="IPR011992">
    <property type="entry name" value="EF-hand-dom_pair"/>
</dbReference>